<evidence type="ECO:0000256" key="3">
    <source>
        <dbReference type="ARBA" id="ARBA00011270"/>
    </source>
</evidence>
<evidence type="ECO:0000256" key="7">
    <source>
        <dbReference type="ARBA" id="ARBA00023239"/>
    </source>
</evidence>
<dbReference type="FunFam" id="3.20.20.70:FF:000037">
    <property type="entry name" value="Tryptophan synthase alpha chain"/>
    <property type="match status" value="1"/>
</dbReference>
<dbReference type="InterPro" id="IPR002028">
    <property type="entry name" value="Trp_synthase_suA"/>
</dbReference>
<feature type="active site" description="Proton acceptor" evidence="9">
    <location>
        <position position="60"/>
    </location>
</feature>
<evidence type="ECO:0000313" key="11">
    <source>
        <dbReference type="EMBL" id="KHE92662.1"/>
    </source>
</evidence>
<comment type="catalytic activity">
    <reaction evidence="8 9">
        <text>(1S,2R)-1-C-(indol-3-yl)glycerol 3-phosphate + L-serine = D-glyceraldehyde 3-phosphate + L-tryptophan + H2O</text>
        <dbReference type="Rhea" id="RHEA:10532"/>
        <dbReference type="ChEBI" id="CHEBI:15377"/>
        <dbReference type="ChEBI" id="CHEBI:33384"/>
        <dbReference type="ChEBI" id="CHEBI:57912"/>
        <dbReference type="ChEBI" id="CHEBI:58866"/>
        <dbReference type="ChEBI" id="CHEBI:59776"/>
        <dbReference type="EC" id="4.2.1.20"/>
    </reaction>
</comment>
<dbReference type="GO" id="GO:0005829">
    <property type="term" value="C:cytosol"/>
    <property type="evidence" value="ECO:0007669"/>
    <property type="project" value="TreeGrafter"/>
</dbReference>
<comment type="similarity">
    <text evidence="9 10">Belongs to the TrpA family.</text>
</comment>
<dbReference type="HAMAP" id="MF_00131">
    <property type="entry name" value="Trp_synth_alpha"/>
    <property type="match status" value="1"/>
</dbReference>
<keyword evidence="7 9" id="KW-0456">Lyase</keyword>
<organism evidence="11 12">
    <name type="scientific">Candidatus Scalindua brodae</name>
    <dbReference type="NCBI Taxonomy" id="237368"/>
    <lineage>
        <taxon>Bacteria</taxon>
        <taxon>Pseudomonadati</taxon>
        <taxon>Planctomycetota</taxon>
        <taxon>Candidatus Brocadiia</taxon>
        <taxon>Candidatus Brocadiales</taxon>
        <taxon>Candidatus Scalinduaceae</taxon>
        <taxon>Candidatus Scalindua</taxon>
    </lineage>
</organism>
<comment type="subunit">
    <text evidence="3 9">Tetramer of two alpha and two beta chains.</text>
</comment>
<feature type="active site" description="Proton acceptor" evidence="9">
    <location>
        <position position="49"/>
    </location>
</feature>
<dbReference type="InterPro" id="IPR018204">
    <property type="entry name" value="Trp_synthase_alpha_AS"/>
</dbReference>
<keyword evidence="4 9" id="KW-0028">Amino-acid biosynthesis</keyword>
<keyword evidence="5 9" id="KW-0822">Tryptophan biosynthesis</keyword>
<comment type="caution">
    <text evidence="11">The sequence shown here is derived from an EMBL/GenBank/DDBJ whole genome shotgun (WGS) entry which is preliminary data.</text>
</comment>
<evidence type="ECO:0000256" key="1">
    <source>
        <dbReference type="ARBA" id="ARBA00003365"/>
    </source>
</evidence>
<dbReference type="PATRIC" id="fig|237368.3.peg.1739"/>
<evidence type="ECO:0000256" key="5">
    <source>
        <dbReference type="ARBA" id="ARBA00022822"/>
    </source>
</evidence>
<dbReference type="CDD" id="cd04724">
    <property type="entry name" value="Tryptophan_synthase_alpha"/>
    <property type="match status" value="1"/>
</dbReference>
<accession>A0A0B0EHX0</accession>
<evidence type="ECO:0000256" key="9">
    <source>
        <dbReference type="HAMAP-Rule" id="MF_00131"/>
    </source>
</evidence>
<dbReference type="Proteomes" id="UP000030652">
    <property type="component" value="Unassembled WGS sequence"/>
</dbReference>
<dbReference type="AlphaFoldDB" id="A0A0B0EHX0"/>
<dbReference type="EC" id="4.2.1.20" evidence="9"/>
<dbReference type="EMBL" id="JRYO01000106">
    <property type="protein sequence ID" value="KHE92662.1"/>
    <property type="molecule type" value="Genomic_DNA"/>
</dbReference>
<evidence type="ECO:0000313" key="12">
    <source>
        <dbReference type="Proteomes" id="UP000030652"/>
    </source>
</evidence>
<protein>
    <recommendedName>
        <fullName evidence="9">Tryptophan synthase alpha chain</fullName>
        <ecNumber evidence="9">4.2.1.20</ecNumber>
    </recommendedName>
</protein>
<gene>
    <name evidence="9" type="primary">trpA</name>
    <name evidence="11" type="ORF">SCABRO_01595</name>
</gene>
<evidence type="ECO:0000256" key="10">
    <source>
        <dbReference type="RuleBase" id="RU003662"/>
    </source>
</evidence>
<reference evidence="11 12" key="1">
    <citation type="submission" date="2014-10" db="EMBL/GenBank/DDBJ databases">
        <title>Draft genome of anammox bacterium scalindua brodae, obtained using differential coverage binning of sequence data from two enrichment reactors.</title>
        <authorList>
            <person name="Speth D.R."/>
            <person name="Russ L."/>
            <person name="Kartal B."/>
            <person name="Op den Camp H.J."/>
            <person name="Dutilh B.E."/>
            <person name="Jetten M.S."/>
        </authorList>
    </citation>
    <scope>NUCLEOTIDE SEQUENCE [LARGE SCALE GENOMIC DNA]</scope>
    <source>
        <strain evidence="11">RU1</strain>
    </source>
</reference>
<dbReference type="InterPro" id="IPR011060">
    <property type="entry name" value="RibuloseP-bd_barrel"/>
</dbReference>
<dbReference type="GO" id="GO:0004834">
    <property type="term" value="F:tryptophan synthase activity"/>
    <property type="evidence" value="ECO:0007669"/>
    <property type="project" value="UniProtKB-UniRule"/>
</dbReference>
<dbReference type="UniPathway" id="UPA00035">
    <property type="reaction ID" value="UER00044"/>
</dbReference>
<dbReference type="Gene3D" id="3.20.20.70">
    <property type="entry name" value="Aldolase class I"/>
    <property type="match status" value="1"/>
</dbReference>
<evidence type="ECO:0000256" key="8">
    <source>
        <dbReference type="ARBA" id="ARBA00049047"/>
    </source>
</evidence>
<evidence type="ECO:0000256" key="4">
    <source>
        <dbReference type="ARBA" id="ARBA00022605"/>
    </source>
</evidence>
<dbReference type="SUPFAM" id="SSF51366">
    <property type="entry name" value="Ribulose-phoshate binding barrel"/>
    <property type="match status" value="1"/>
</dbReference>
<keyword evidence="6 9" id="KW-0057">Aromatic amino acid biosynthesis</keyword>
<evidence type="ECO:0000256" key="6">
    <source>
        <dbReference type="ARBA" id="ARBA00023141"/>
    </source>
</evidence>
<dbReference type="PANTHER" id="PTHR43406:SF1">
    <property type="entry name" value="TRYPTOPHAN SYNTHASE ALPHA CHAIN, CHLOROPLASTIC"/>
    <property type="match status" value="1"/>
</dbReference>
<proteinExistence type="inferred from homology"/>
<sequence>MNRIDAKFKELKEKGLPAFIPFITAGDPSLDATRELILEFDRRGADMIELGVPYSDPIADGPVIQSSYYRALSSGIKLADILELLRDVRKKSEIPIVSMVSQSILFKYGCKEFVKNAVNAGLDGATIPDLPIEEAEGIIEAGKMNNFKVACFIAPTTTDDRVELIVRKSQGFLYYISVVGITGSKNELAEELTNNIRKIKKATSLPVALGFGISTPEQARIAGKIADGVIVGSAIVREIEKHSNQGLSILVNNVGAFVEELVNSTKNQN</sequence>
<evidence type="ECO:0000256" key="2">
    <source>
        <dbReference type="ARBA" id="ARBA00004733"/>
    </source>
</evidence>
<dbReference type="PANTHER" id="PTHR43406">
    <property type="entry name" value="TRYPTOPHAN SYNTHASE, ALPHA CHAIN"/>
    <property type="match status" value="1"/>
</dbReference>
<dbReference type="PROSITE" id="PS00167">
    <property type="entry name" value="TRP_SYNTHASE_ALPHA"/>
    <property type="match status" value="1"/>
</dbReference>
<name>A0A0B0EHX0_9BACT</name>
<comment type="function">
    <text evidence="1 9">The alpha subunit is responsible for the aldol cleavage of indoleglycerol phosphate to indole and glyceraldehyde 3-phosphate.</text>
</comment>
<dbReference type="InterPro" id="IPR013785">
    <property type="entry name" value="Aldolase_TIM"/>
</dbReference>
<dbReference type="NCBIfam" id="TIGR00262">
    <property type="entry name" value="trpA"/>
    <property type="match status" value="1"/>
</dbReference>
<comment type="pathway">
    <text evidence="2 9">Amino-acid biosynthesis; L-tryptophan biosynthesis; L-tryptophan from chorismate: step 5/5.</text>
</comment>
<dbReference type="eggNOG" id="COG0159">
    <property type="taxonomic scope" value="Bacteria"/>
</dbReference>
<dbReference type="Pfam" id="PF00290">
    <property type="entry name" value="Trp_syntA"/>
    <property type="match status" value="1"/>
</dbReference>